<feature type="region of interest" description="Disordered" evidence="1">
    <location>
        <begin position="192"/>
        <end position="292"/>
    </location>
</feature>
<proteinExistence type="predicted"/>
<feature type="transmembrane region" description="Helical" evidence="2">
    <location>
        <begin position="117"/>
        <end position="141"/>
    </location>
</feature>
<name>A0ABW4SQM5_9ACTN</name>
<feature type="compositionally biased region" description="Pro residues" evidence="1">
    <location>
        <begin position="258"/>
        <end position="276"/>
    </location>
</feature>
<evidence type="ECO:0000259" key="3">
    <source>
        <dbReference type="Pfam" id="PF04024"/>
    </source>
</evidence>
<feature type="transmembrane region" description="Helical" evidence="2">
    <location>
        <begin position="325"/>
        <end position="346"/>
    </location>
</feature>
<feature type="region of interest" description="Disordered" evidence="1">
    <location>
        <begin position="158"/>
        <end position="177"/>
    </location>
</feature>
<evidence type="ECO:0000256" key="1">
    <source>
        <dbReference type="SAM" id="MobiDB-lite"/>
    </source>
</evidence>
<feature type="compositionally biased region" description="Low complexity" evidence="1">
    <location>
        <begin position="211"/>
        <end position="220"/>
    </location>
</feature>
<protein>
    <submittedName>
        <fullName evidence="4">PspC domain-containing protein</fullName>
    </submittedName>
</protein>
<dbReference type="EMBL" id="JBHUFV010000015">
    <property type="protein sequence ID" value="MFD1931449.1"/>
    <property type="molecule type" value="Genomic_DNA"/>
</dbReference>
<evidence type="ECO:0000313" key="5">
    <source>
        <dbReference type="Proteomes" id="UP001597368"/>
    </source>
</evidence>
<comment type="caution">
    <text evidence="4">The sequence shown here is derived from an EMBL/GenBank/DDBJ whole genome shotgun (WGS) entry which is preliminary data.</text>
</comment>
<dbReference type="Proteomes" id="UP001597368">
    <property type="component" value="Unassembled WGS sequence"/>
</dbReference>
<keyword evidence="2" id="KW-0812">Transmembrane</keyword>
<dbReference type="Pfam" id="PF04024">
    <property type="entry name" value="PspC"/>
    <property type="match status" value="1"/>
</dbReference>
<feature type="domain" description="Phage shock protein PspC N-terminal" evidence="3">
    <location>
        <begin position="16"/>
        <end position="70"/>
    </location>
</feature>
<keyword evidence="2" id="KW-1133">Transmembrane helix</keyword>
<feature type="transmembrane region" description="Helical" evidence="2">
    <location>
        <begin position="88"/>
        <end position="111"/>
    </location>
</feature>
<evidence type="ECO:0000256" key="2">
    <source>
        <dbReference type="SAM" id="Phobius"/>
    </source>
</evidence>
<feature type="transmembrane region" description="Helical" evidence="2">
    <location>
        <begin position="352"/>
        <end position="373"/>
    </location>
</feature>
<organism evidence="4 5">
    <name type="scientific">Nonomuraea mangrovi</name>
    <dbReference type="NCBI Taxonomy" id="2316207"/>
    <lineage>
        <taxon>Bacteria</taxon>
        <taxon>Bacillati</taxon>
        <taxon>Actinomycetota</taxon>
        <taxon>Actinomycetes</taxon>
        <taxon>Streptosporangiales</taxon>
        <taxon>Streptosporangiaceae</taxon>
        <taxon>Nonomuraea</taxon>
    </lineage>
</organism>
<keyword evidence="2" id="KW-0472">Membrane</keyword>
<accession>A0ABW4SQM5</accession>
<feature type="compositionally biased region" description="Low complexity" evidence="1">
    <location>
        <begin position="226"/>
        <end position="240"/>
    </location>
</feature>
<sequence length="525" mass="55173">MTEAPPTDQAAPPRVLKRSSEGRMLTGVCAGLGRHTRIDPVVFRVGFAMLVLGSGIGLFLYIAAFLLMKESNGRPGYVEQWTRRDFDAETVFALLTGIAGFGLIINVATVWLGTGTLVVATLMAIVLLTAHARGVDLPALARSLPERLNRRTEPIAPEDIAYEPPPTAFRREPAPVRHEPPATVAFETAAFRTPPGTGAQAPVTPPEAPEAPRAAEAQGFGEAGEARQAPEPAAPASEPPAGEEHREPVAPTRVNEVPEPPQYQRPYHRPAPPPGQPAYSYGEPFAPRGPFQPLDPRRRAGHSPYDLSRYGEQVATPRPRRRRSFTGVITVLLALIVGGIVVAAQATSGSTAPSLTAVGGAMLITIGAGLLVATWLGRGAGLVALGTVLIVIVSASLMLGDLPRKIGTANWAPTTVAEAARTYDVGIGDGTLDLSDLKLTPGAKVTFNAKLAVGELVVIVPPTARVEVHAKSRVGDIMIGQSFEGGTDVEVDKVLEPETPPKGDAPTIVLNLKGGVGDMEVRVAA</sequence>
<reference evidence="5" key="1">
    <citation type="journal article" date="2019" name="Int. J. Syst. Evol. Microbiol.">
        <title>The Global Catalogue of Microorganisms (GCM) 10K type strain sequencing project: providing services to taxonomists for standard genome sequencing and annotation.</title>
        <authorList>
            <consortium name="The Broad Institute Genomics Platform"/>
            <consortium name="The Broad Institute Genome Sequencing Center for Infectious Disease"/>
            <person name="Wu L."/>
            <person name="Ma J."/>
        </authorList>
    </citation>
    <scope>NUCLEOTIDE SEQUENCE [LARGE SCALE GENOMIC DNA]</scope>
    <source>
        <strain evidence="5">ICMP 6774ER</strain>
    </source>
</reference>
<gene>
    <name evidence="4" type="ORF">ACFSKW_08175</name>
</gene>
<feature type="transmembrane region" description="Helical" evidence="2">
    <location>
        <begin position="41"/>
        <end position="67"/>
    </location>
</feature>
<feature type="transmembrane region" description="Helical" evidence="2">
    <location>
        <begin position="380"/>
        <end position="400"/>
    </location>
</feature>
<evidence type="ECO:0000313" key="4">
    <source>
        <dbReference type="EMBL" id="MFD1931449.1"/>
    </source>
</evidence>
<dbReference type="InterPro" id="IPR007168">
    <property type="entry name" value="Phageshock_PspC_N"/>
</dbReference>
<keyword evidence="5" id="KW-1185">Reference proteome</keyword>
<dbReference type="RefSeq" id="WP_379570789.1">
    <property type="nucleotide sequence ID" value="NZ_JBHUFV010000015.1"/>
</dbReference>